<name>A0A1R3HR79_COCAP</name>
<reference evidence="1 2" key="1">
    <citation type="submission" date="2013-09" db="EMBL/GenBank/DDBJ databases">
        <title>Corchorus capsularis genome sequencing.</title>
        <authorList>
            <person name="Alam M."/>
            <person name="Haque M.S."/>
            <person name="Islam M.S."/>
            <person name="Emdad E.M."/>
            <person name="Islam M.M."/>
            <person name="Ahmed B."/>
            <person name="Halim A."/>
            <person name="Hossen Q.M.M."/>
            <person name="Hossain M.Z."/>
            <person name="Ahmed R."/>
            <person name="Khan M.M."/>
            <person name="Islam R."/>
            <person name="Rashid M.M."/>
            <person name="Khan S.A."/>
            <person name="Rahman M.S."/>
            <person name="Alam M."/>
        </authorList>
    </citation>
    <scope>NUCLEOTIDE SEQUENCE [LARGE SCALE GENOMIC DNA]</scope>
    <source>
        <strain evidence="2">cv. CVL-1</strain>
        <tissue evidence="1">Whole seedling</tissue>
    </source>
</reference>
<dbReference type="Proteomes" id="UP000188268">
    <property type="component" value="Unassembled WGS sequence"/>
</dbReference>
<accession>A0A1R3HR79</accession>
<dbReference type="AlphaFoldDB" id="A0A1R3HR79"/>
<proteinExistence type="predicted"/>
<keyword evidence="2" id="KW-1185">Reference proteome</keyword>
<evidence type="ECO:0000313" key="2">
    <source>
        <dbReference type="Proteomes" id="UP000188268"/>
    </source>
</evidence>
<feature type="non-terminal residue" evidence="1">
    <location>
        <position position="37"/>
    </location>
</feature>
<organism evidence="1 2">
    <name type="scientific">Corchorus capsularis</name>
    <name type="common">Jute</name>
    <dbReference type="NCBI Taxonomy" id="210143"/>
    <lineage>
        <taxon>Eukaryota</taxon>
        <taxon>Viridiplantae</taxon>
        <taxon>Streptophyta</taxon>
        <taxon>Embryophyta</taxon>
        <taxon>Tracheophyta</taxon>
        <taxon>Spermatophyta</taxon>
        <taxon>Magnoliopsida</taxon>
        <taxon>eudicotyledons</taxon>
        <taxon>Gunneridae</taxon>
        <taxon>Pentapetalae</taxon>
        <taxon>rosids</taxon>
        <taxon>malvids</taxon>
        <taxon>Malvales</taxon>
        <taxon>Malvaceae</taxon>
        <taxon>Grewioideae</taxon>
        <taxon>Apeibeae</taxon>
        <taxon>Corchorus</taxon>
    </lineage>
</organism>
<dbReference type="EMBL" id="AWWV01011349">
    <property type="protein sequence ID" value="OMO72792.1"/>
    <property type="molecule type" value="Genomic_DNA"/>
</dbReference>
<protein>
    <submittedName>
        <fullName evidence="1">Uncharacterized protein</fullName>
    </submittedName>
</protein>
<comment type="caution">
    <text evidence="1">The sequence shown here is derived from an EMBL/GenBank/DDBJ whole genome shotgun (WGS) entry which is preliminary data.</text>
</comment>
<sequence length="37" mass="4246">MAIEDNSQIVVECESEQIPQVVEEQDTTLETQPLRRS</sequence>
<gene>
    <name evidence="1" type="ORF">CCACVL1_17590</name>
</gene>
<dbReference type="Gramene" id="OMO72792">
    <property type="protein sequence ID" value="OMO72792"/>
    <property type="gene ID" value="CCACVL1_17590"/>
</dbReference>
<evidence type="ECO:0000313" key="1">
    <source>
        <dbReference type="EMBL" id="OMO72792.1"/>
    </source>
</evidence>